<evidence type="ECO:0000313" key="1">
    <source>
        <dbReference type="EMBL" id="OQR72041.1"/>
    </source>
</evidence>
<accession>A0A1V9XF56</accession>
<comment type="caution">
    <text evidence="1">The sequence shown here is derived from an EMBL/GenBank/DDBJ whole genome shotgun (WGS) entry which is preliminary data.</text>
</comment>
<dbReference type="InParanoid" id="A0A1V9XF56"/>
<name>A0A1V9XF56_9ACAR</name>
<dbReference type="Proteomes" id="UP000192247">
    <property type="component" value="Unassembled WGS sequence"/>
</dbReference>
<protein>
    <submittedName>
        <fullName evidence="1">Uncharacterized protein</fullName>
    </submittedName>
</protein>
<reference evidence="1 2" key="1">
    <citation type="journal article" date="2017" name="Gigascience">
        <title>Draft genome of the honey bee ectoparasitic mite, Tropilaelaps mercedesae, is shaped by the parasitic life history.</title>
        <authorList>
            <person name="Dong X."/>
            <person name="Armstrong S.D."/>
            <person name="Xia D."/>
            <person name="Makepeace B.L."/>
            <person name="Darby A.C."/>
            <person name="Kadowaki T."/>
        </authorList>
    </citation>
    <scope>NUCLEOTIDE SEQUENCE [LARGE SCALE GENOMIC DNA]</scope>
    <source>
        <strain evidence="1">Wuxi-XJTLU</strain>
    </source>
</reference>
<organism evidence="1 2">
    <name type="scientific">Tropilaelaps mercedesae</name>
    <dbReference type="NCBI Taxonomy" id="418985"/>
    <lineage>
        <taxon>Eukaryota</taxon>
        <taxon>Metazoa</taxon>
        <taxon>Ecdysozoa</taxon>
        <taxon>Arthropoda</taxon>
        <taxon>Chelicerata</taxon>
        <taxon>Arachnida</taxon>
        <taxon>Acari</taxon>
        <taxon>Parasitiformes</taxon>
        <taxon>Mesostigmata</taxon>
        <taxon>Gamasina</taxon>
        <taxon>Dermanyssoidea</taxon>
        <taxon>Laelapidae</taxon>
        <taxon>Tropilaelaps</taxon>
    </lineage>
</organism>
<keyword evidence="2" id="KW-1185">Reference proteome</keyword>
<proteinExistence type="predicted"/>
<dbReference type="AlphaFoldDB" id="A0A1V9XF56"/>
<sequence>MSKSRKIGSRTRSACRVTYERHSSSIVIYPTLISTPSFRRNKKLRMKKKLKIKTSNPQKRFVKKFLYEAGSNGKRRSTASFGRLYGAFVKHNSSSVPERLQVQPLPHKRP</sequence>
<dbReference type="EMBL" id="MNPL01012623">
    <property type="protein sequence ID" value="OQR72041.1"/>
    <property type="molecule type" value="Genomic_DNA"/>
</dbReference>
<gene>
    <name evidence="1" type="ORF">BIW11_03855</name>
</gene>
<evidence type="ECO:0000313" key="2">
    <source>
        <dbReference type="Proteomes" id="UP000192247"/>
    </source>
</evidence>